<dbReference type="InterPro" id="IPR003959">
    <property type="entry name" value="ATPase_AAA_core"/>
</dbReference>
<keyword evidence="2" id="KW-0547">Nucleotide-binding</keyword>
<evidence type="ECO:0000256" key="1">
    <source>
        <dbReference type="ARBA" id="ARBA00006914"/>
    </source>
</evidence>
<dbReference type="GO" id="GO:0016887">
    <property type="term" value="F:ATP hydrolysis activity"/>
    <property type="evidence" value="ECO:0007669"/>
    <property type="project" value="InterPro"/>
</dbReference>
<dbReference type="Pfam" id="PF00004">
    <property type="entry name" value="AAA"/>
    <property type="match status" value="1"/>
</dbReference>
<dbReference type="STRING" id="1117707.VQ7734_04416"/>
<dbReference type="GO" id="GO:0008237">
    <property type="term" value="F:metallopeptidase activity"/>
    <property type="evidence" value="ECO:0007669"/>
    <property type="project" value="UniProtKB-KW"/>
</dbReference>
<evidence type="ECO:0000256" key="3">
    <source>
        <dbReference type="ARBA" id="ARBA00022840"/>
    </source>
</evidence>
<dbReference type="GO" id="GO:0005524">
    <property type="term" value="F:ATP binding"/>
    <property type="evidence" value="ECO:0007669"/>
    <property type="project" value="UniProtKB-KW"/>
</dbReference>
<dbReference type="EC" id="3.4.24.-" evidence="5"/>
<sequence>MRDENTIFRINDLKPVRQALSPELSWCQSLIHARLSEQLLPGIEAGMPDIVPDDPYGAFVTQQGCDARTRLTLCLAMIPEVAPALFDVLLQLNEQTQRPYTEFGLVEYDGIVRATGHTLGFLLGGDPLQSRLQVMRLLSGEAEPGEWLIRDNSPEATPVLWQRLQLRPEVLQQLLLPDMPARPTVINHLATRLETALCWHDLMLSEAVYRDLDEIELWLSYGERLGKEWQLAGKIREGFRALFYGPPGTGKTLTATLLGQRTNRPVYRVDIGAVTSKYIGETEKNLEQVFQQAERHHWLLFFDEADALFGQRVQTSGANDQFANQNVAYLLQRIESFGGIIILATNLQDNLDEAFFRRFESTVYFPRPDESVRLALWENALPPAKRTPDINLHQLACEYPFSGAEIINIVRYAALKVMSQDRERVSMAELALGIKKAQQMMQEGLLSAGRHSFF</sequence>
<dbReference type="SMART" id="SM00382">
    <property type="entry name" value="AAA"/>
    <property type="match status" value="1"/>
</dbReference>
<dbReference type="Gene3D" id="1.10.8.60">
    <property type="match status" value="1"/>
</dbReference>
<dbReference type="InterPro" id="IPR003593">
    <property type="entry name" value="AAA+_ATPase"/>
</dbReference>
<dbReference type="Proteomes" id="UP000184600">
    <property type="component" value="Unassembled WGS sequence"/>
</dbReference>
<dbReference type="SUPFAM" id="SSF52540">
    <property type="entry name" value="P-loop containing nucleoside triphosphate hydrolases"/>
    <property type="match status" value="1"/>
</dbReference>
<evidence type="ECO:0000259" key="4">
    <source>
        <dbReference type="SMART" id="SM00382"/>
    </source>
</evidence>
<organism evidence="5 6">
    <name type="scientific">Vibrio quintilis</name>
    <dbReference type="NCBI Taxonomy" id="1117707"/>
    <lineage>
        <taxon>Bacteria</taxon>
        <taxon>Pseudomonadati</taxon>
        <taxon>Pseudomonadota</taxon>
        <taxon>Gammaproteobacteria</taxon>
        <taxon>Vibrionales</taxon>
        <taxon>Vibrionaceae</taxon>
        <taxon>Vibrio</taxon>
    </lineage>
</organism>
<proteinExistence type="inferred from homology"/>
<dbReference type="PANTHER" id="PTHR23073">
    <property type="entry name" value="26S PROTEASOME REGULATORY SUBUNIT"/>
    <property type="match status" value="1"/>
</dbReference>
<dbReference type="Gene3D" id="3.40.50.300">
    <property type="entry name" value="P-loop containing nucleotide triphosphate hydrolases"/>
    <property type="match status" value="1"/>
</dbReference>
<keyword evidence="5" id="KW-0645">Protease</keyword>
<keyword evidence="5" id="KW-0482">Metalloprotease</keyword>
<reference evidence="6" key="1">
    <citation type="submission" date="2016-12" db="EMBL/GenBank/DDBJ databases">
        <authorList>
            <person name="Rodrigo-Torres L."/>
            <person name="Arahal R.D."/>
            <person name="Lucena T."/>
        </authorList>
    </citation>
    <scope>NUCLEOTIDE SEQUENCE [LARGE SCALE GENOMIC DNA]</scope>
</reference>
<protein>
    <submittedName>
        <fullName evidence="5">ATP-dependent zinc metalloprotease FtsH</fullName>
        <ecNumber evidence="5">3.4.24.-</ecNumber>
    </submittedName>
</protein>
<evidence type="ECO:0000313" key="5">
    <source>
        <dbReference type="EMBL" id="SHO58644.1"/>
    </source>
</evidence>
<keyword evidence="6" id="KW-1185">Reference proteome</keyword>
<evidence type="ECO:0000313" key="6">
    <source>
        <dbReference type="Proteomes" id="UP000184600"/>
    </source>
</evidence>
<dbReference type="InterPro" id="IPR050221">
    <property type="entry name" value="26S_Proteasome_ATPase"/>
</dbReference>
<dbReference type="GO" id="GO:0006508">
    <property type="term" value="P:proteolysis"/>
    <property type="evidence" value="ECO:0007669"/>
    <property type="project" value="UniProtKB-KW"/>
</dbReference>
<evidence type="ECO:0000256" key="2">
    <source>
        <dbReference type="ARBA" id="ARBA00022741"/>
    </source>
</evidence>
<accession>A0A1M7Z1B8</accession>
<name>A0A1M7Z1B8_9VIBR</name>
<dbReference type="AlphaFoldDB" id="A0A1M7Z1B8"/>
<dbReference type="CDD" id="cd19481">
    <property type="entry name" value="RecA-like_protease"/>
    <property type="match status" value="1"/>
</dbReference>
<gene>
    <name evidence="5" type="primary">ftsH_4</name>
    <name evidence="5" type="ORF">VQ7734_04416</name>
</gene>
<dbReference type="InterPro" id="IPR027417">
    <property type="entry name" value="P-loop_NTPase"/>
</dbReference>
<keyword evidence="5" id="KW-0378">Hydrolase</keyword>
<dbReference type="RefSeq" id="WP_073586089.1">
    <property type="nucleotide sequence ID" value="NZ_AP024898.1"/>
</dbReference>
<comment type="similarity">
    <text evidence="1">Belongs to the AAA ATPase family.</text>
</comment>
<feature type="domain" description="AAA+ ATPase" evidence="4">
    <location>
        <begin position="237"/>
        <end position="369"/>
    </location>
</feature>
<keyword evidence="3" id="KW-0067">ATP-binding</keyword>
<dbReference type="OrthoDB" id="9809379at2"/>
<dbReference type="EMBL" id="FRFG01000073">
    <property type="protein sequence ID" value="SHO58644.1"/>
    <property type="molecule type" value="Genomic_DNA"/>
</dbReference>